<evidence type="ECO:0000313" key="8">
    <source>
        <dbReference type="EMBL" id="MBT1703130.1"/>
    </source>
</evidence>
<dbReference type="Gene3D" id="1.25.40.390">
    <property type="match status" value="1"/>
</dbReference>
<name>A0ABS5VQJ8_9BACT</name>
<feature type="domain" description="RagB/SusD" evidence="6">
    <location>
        <begin position="335"/>
        <end position="448"/>
    </location>
</feature>
<feature type="domain" description="SusD-like N-terminal" evidence="7">
    <location>
        <begin position="23"/>
        <end position="227"/>
    </location>
</feature>
<evidence type="ECO:0000256" key="1">
    <source>
        <dbReference type="ARBA" id="ARBA00004442"/>
    </source>
</evidence>
<organism evidence="8 9">
    <name type="scientific">Chryseosolibacter indicus</name>
    <dbReference type="NCBI Taxonomy" id="2782351"/>
    <lineage>
        <taxon>Bacteria</taxon>
        <taxon>Pseudomonadati</taxon>
        <taxon>Bacteroidota</taxon>
        <taxon>Cytophagia</taxon>
        <taxon>Cytophagales</taxon>
        <taxon>Chryseotaleaceae</taxon>
        <taxon>Chryseosolibacter</taxon>
    </lineage>
</organism>
<keyword evidence="5" id="KW-0998">Cell outer membrane</keyword>
<proteinExistence type="inferred from homology"/>
<evidence type="ECO:0000256" key="2">
    <source>
        <dbReference type="ARBA" id="ARBA00006275"/>
    </source>
</evidence>
<dbReference type="Pfam" id="PF14322">
    <property type="entry name" value="SusD-like_3"/>
    <property type="match status" value="1"/>
</dbReference>
<reference evidence="8 9" key="1">
    <citation type="submission" date="2021-05" db="EMBL/GenBank/DDBJ databases">
        <title>A Polyphasic approach of four new species of the genus Ohtaekwangia: Ohtaekwangia histidinii sp. nov., Ohtaekwangia cretensis sp. nov., Ohtaekwangia indiensis sp. nov., Ohtaekwangia reichenbachii sp. nov. from diverse environment.</title>
        <authorList>
            <person name="Octaviana S."/>
        </authorList>
    </citation>
    <scope>NUCLEOTIDE SEQUENCE [LARGE SCALE GENOMIC DNA]</scope>
    <source>
        <strain evidence="8 9">PWU20</strain>
    </source>
</reference>
<evidence type="ECO:0000256" key="3">
    <source>
        <dbReference type="ARBA" id="ARBA00022729"/>
    </source>
</evidence>
<dbReference type="RefSeq" id="WP_254153097.1">
    <property type="nucleotide sequence ID" value="NZ_JAHESD010000012.1"/>
</dbReference>
<gene>
    <name evidence="8" type="ORF">KK060_07555</name>
</gene>
<evidence type="ECO:0000259" key="7">
    <source>
        <dbReference type="Pfam" id="PF14322"/>
    </source>
</evidence>
<dbReference type="CDD" id="cd08977">
    <property type="entry name" value="SusD"/>
    <property type="match status" value="1"/>
</dbReference>
<keyword evidence="3" id="KW-0732">Signal</keyword>
<keyword evidence="9" id="KW-1185">Reference proteome</keyword>
<keyword evidence="4" id="KW-0472">Membrane</keyword>
<dbReference type="Gene3D" id="1.25.40.900">
    <property type="match status" value="1"/>
</dbReference>
<evidence type="ECO:0000313" key="9">
    <source>
        <dbReference type="Proteomes" id="UP000772618"/>
    </source>
</evidence>
<evidence type="ECO:0000256" key="5">
    <source>
        <dbReference type="ARBA" id="ARBA00023237"/>
    </source>
</evidence>
<dbReference type="InterPro" id="IPR011990">
    <property type="entry name" value="TPR-like_helical_dom_sf"/>
</dbReference>
<dbReference type="Gene3D" id="2.20.20.130">
    <property type="match status" value="1"/>
</dbReference>
<dbReference type="PROSITE" id="PS51257">
    <property type="entry name" value="PROKAR_LIPOPROTEIN"/>
    <property type="match status" value="1"/>
</dbReference>
<accession>A0ABS5VQJ8</accession>
<dbReference type="InterPro" id="IPR033985">
    <property type="entry name" value="SusD-like_N"/>
</dbReference>
<comment type="subcellular location">
    <subcellularLocation>
        <location evidence="1">Cell outer membrane</location>
    </subcellularLocation>
</comment>
<dbReference type="SUPFAM" id="SSF48452">
    <property type="entry name" value="TPR-like"/>
    <property type="match status" value="1"/>
</dbReference>
<dbReference type="EMBL" id="JAHESD010000012">
    <property type="protein sequence ID" value="MBT1703130.1"/>
    <property type="molecule type" value="Genomic_DNA"/>
</dbReference>
<dbReference type="Pfam" id="PF07980">
    <property type="entry name" value="SusD_RagB"/>
    <property type="match status" value="1"/>
</dbReference>
<protein>
    <submittedName>
        <fullName evidence="8">RagB/SusD family nutrient uptake outer membrane protein</fullName>
    </submittedName>
</protein>
<sequence length="449" mass="50204">MMSFRKIFLVTVLGSVITSCSEDFLDPELSRSKDFTTSVNTIEDLQGLILGAYDRMNASTYYGRDYVVFAEVRSDNAFSNGNSGRFVSPGQFVVSATDAYADDTWQQIYSVIANTNIVINSQIEGDETDEVQYVKGQAYAIRALAYMDLLRLYGQQYTGGNLGVPIVTEFKNDNNKFPSRATVAEVWNQVGEDLEKAAAIMKPSLDSGSPTEMTTSAVFALQSRYYLNVEDWQNAAIAAKKVIDSQNYDIAPASEFAKSWSVNEGSNSVFELAFTDADNLGNTSLFYIYHETNYGDIEVTSDLYDSYDAADVRKTVYTDVEGVIRTAKYPSFYDNVRVIRYEEVVLNYAEALTHLNDPNALTYLNMIPQNRGASTYAIANVDNVLQERRKELAMEGFRFFDLMRYGRDIVKVDQGQTFADGGISFGSPELAFPIPQRELNANPNIEPNQ</sequence>
<dbReference type="Proteomes" id="UP000772618">
    <property type="component" value="Unassembled WGS sequence"/>
</dbReference>
<evidence type="ECO:0000259" key="6">
    <source>
        <dbReference type="Pfam" id="PF07980"/>
    </source>
</evidence>
<evidence type="ECO:0000256" key="4">
    <source>
        <dbReference type="ARBA" id="ARBA00023136"/>
    </source>
</evidence>
<comment type="similarity">
    <text evidence="2">Belongs to the SusD family.</text>
</comment>
<dbReference type="InterPro" id="IPR012944">
    <property type="entry name" value="SusD_RagB_dom"/>
</dbReference>
<comment type="caution">
    <text evidence="8">The sequence shown here is derived from an EMBL/GenBank/DDBJ whole genome shotgun (WGS) entry which is preliminary data.</text>
</comment>